<dbReference type="Gene3D" id="3.20.20.140">
    <property type="entry name" value="Metal-dependent hydrolases"/>
    <property type="match status" value="1"/>
</dbReference>
<evidence type="ECO:0000256" key="2">
    <source>
        <dbReference type="ARBA" id="ARBA00022722"/>
    </source>
</evidence>
<protein>
    <submittedName>
        <fullName evidence="5">Mg-dependent DNase</fullName>
    </submittedName>
</protein>
<dbReference type="Pfam" id="PF01026">
    <property type="entry name" value="TatD_DNase"/>
    <property type="match status" value="1"/>
</dbReference>
<reference evidence="5 6" key="1">
    <citation type="journal article" date="2017" name="Mol. Ecol.">
        <title>Comparative and population genomic landscape of Phellinus noxius: A hypervariable fungus causing root rot in trees.</title>
        <authorList>
            <person name="Chung C.L."/>
            <person name="Lee T.J."/>
            <person name="Akiba M."/>
            <person name="Lee H.H."/>
            <person name="Kuo T.H."/>
            <person name="Liu D."/>
            <person name="Ke H.M."/>
            <person name="Yokoi T."/>
            <person name="Roa M.B."/>
            <person name="Lu M.J."/>
            <person name="Chang Y.Y."/>
            <person name="Ann P.J."/>
            <person name="Tsai J.N."/>
            <person name="Chen C.Y."/>
            <person name="Tzean S.S."/>
            <person name="Ota Y."/>
            <person name="Hattori T."/>
            <person name="Sahashi N."/>
            <person name="Liou R.F."/>
            <person name="Kikuchi T."/>
            <person name="Tsai I.J."/>
        </authorList>
    </citation>
    <scope>NUCLEOTIDE SEQUENCE [LARGE SCALE GENOMIC DNA]</scope>
    <source>
        <strain evidence="5 6">FFPRI411160</strain>
    </source>
</reference>
<accession>A0A286URC1</accession>
<evidence type="ECO:0000313" key="5">
    <source>
        <dbReference type="EMBL" id="PAV22146.1"/>
    </source>
</evidence>
<dbReference type="GO" id="GO:0008296">
    <property type="term" value="F:3'-5'-DNA exonuclease activity"/>
    <property type="evidence" value="ECO:0007669"/>
    <property type="project" value="TreeGrafter"/>
</dbReference>
<comment type="similarity">
    <text evidence="1">Belongs to the metallo-dependent hydrolases superfamily. TatD-type hydrolase family.</text>
</comment>
<dbReference type="InterPro" id="IPR001130">
    <property type="entry name" value="TatD-like"/>
</dbReference>
<dbReference type="GO" id="GO:0046872">
    <property type="term" value="F:metal ion binding"/>
    <property type="evidence" value="ECO:0007669"/>
    <property type="project" value="UniProtKB-KW"/>
</dbReference>
<organism evidence="5 6">
    <name type="scientific">Pyrrhoderma noxium</name>
    <dbReference type="NCBI Taxonomy" id="2282107"/>
    <lineage>
        <taxon>Eukaryota</taxon>
        <taxon>Fungi</taxon>
        <taxon>Dikarya</taxon>
        <taxon>Basidiomycota</taxon>
        <taxon>Agaricomycotina</taxon>
        <taxon>Agaricomycetes</taxon>
        <taxon>Hymenochaetales</taxon>
        <taxon>Hymenochaetaceae</taxon>
        <taxon>Pyrrhoderma</taxon>
    </lineage>
</organism>
<keyword evidence="6" id="KW-1185">Reference proteome</keyword>
<keyword evidence="4" id="KW-0378">Hydrolase</keyword>
<dbReference type="Proteomes" id="UP000217199">
    <property type="component" value="Unassembled WGS sequence"/>
</dbReference>
<comment type="caution">
    <text evidence="5">The sequence shown here is derived from an EMBL/GenBank/DDBJ whole genome shotgun (WGS) entry which is preliminary data.</text>
</comment>
<dbReference type="PANTHER" id="PTHR10060">
    <property type="entry name" value="TATD FAMILY DEOXYRIBONUCLEASE"/>
    <property type="match status" value="1"/>
</dbReference>
<sequence>MTSRASIVLASKVRQAVGQMMASKGKKVQRVPVTDSLSDVQVDKSRLKFIDIAVNLTDPVFRGIHRGKRKHEDDFDFVLERAKFAGVETQIITGGSLSESKEAIKLAKDKGLYATIGCHPTRSSEFEEFEDGPEAYLNALDELISENLSGKGRVVAVGECGLDYDRLSFASEEVQKRYFKLQLSLAKKYHLPLFLHSRAAHSDFVSILREEGFGTNGGCEVGGKGGVVHSFTGKLSEMNELIEMGFYIGVNGCSLKTEENLEVARAIPLERLMLETDAPWCSMTSTHASKRHLDSLPAVLQERYLPPATKPEKYERGRAVKGRNEPCAIGGISWIVHQLHLENGYSSSTIESVAEMVYKNTIELFSLGEVLN</sequence>
<dbReference type="PROSITE" id="PS01091">
    <property type="entry name" value="TATD_3"/>
    <property type="match status" value="1"/>
</dbReference>
<evidence type="ECO:0000256" key="4">
    <source>
        <dbReference type="ARBA" id="ARBA00022801"/>
    </source>
</evidence>
<evidence type="ECO:0000313" key="6">
    <source>
        <dbReference type="Proteomes" id="UP000217199"/>
    </source>
</evidence>
<dbReference type="CDD" id="cd01310">
    <property type="entry name" value="TatD_DNAse"/>
    <property type="match status" value="1"/>
</dbReference>
<evidence type="ECO:0000256" key="1">
    <source>
        <dbReference type="ARBA" id="ARBA00009275"/>
    </source>
</evidence>
<dbReference type="GO" id="GO:0005829">
    <property type="term" value="C:cytosol"/>
    <property type="evidence" value="ECO:0007669"/>
    <property type="project" value="TreeGrafter"/>
</dbReference>
<dbReference type="EMBL" id="NBII01000002">
    <property type="protein sequence ID" value="PAV22146.1"/>
    <property type="molecule type" value="Genomic_DNA"/>
</dbReference>
<keyword evidence="3" id="KW-0479">Metal-binding</keyword>
<dbReference type="InterPro" id="IPR050891">
    <property type="entry name" value="TatD-type_Hydrolase"/>
</dbReference>
<dbReference type="SUPFAM" id="SSF51556">
    <property type="entry name" value="Metallo-dependent hydrolases"/>
    <property type="match status" value="1"/>
</dbReference>
<dbReference type="STRING" id="2282107.A0A286URC1"/>
<dbReference type="InterPro" id="IPR032466">
    <property type="entry name" value="Metal_Hydrolase"/>
</dbReference>
<dbReference type="AlphaFoldDB" id="A0A286URC1"/>
<dbReference type="InParanoid" id="A0A286URC1"/>
<keyword evidence="2" id="KW-0540">Nuclease</keyword>
<dbReference type="PANTHER" id="PTHR10060:SF15">
    <property type="entry name" value="DEOXYRIBONUCLEASE TATDN1"/>
    <property type="match status" value="1"/>
</dbReference>
<proteinExistence type="inferred from homology"/>
<dbReference type="FunCoup" id="A0A286URC1">
    <property type="interactions" value="206"/>
</dbReference>
<dbReference type="InterPro" id="IPR018228">
    <property type="entry name" value="DNase_TatD-rel_CS"/>
</dbReference>
<dbReference type="OrthoDB" id="6079689at2759"/>
<evidence type="ECO:0000256" key="3">
    <source>
        <dbReference type="ARBA" id="ARBA00022723"/>
    </source>
</evidence>
<gene>
    <name evidence="5" type="ORF">PNOK_0210300</name>
</gene>
<name>A0A286URC1_9AGAM</name>